<proteinExistence type="predicted"/>
<feature type="domain" description="Reverse transcriptase/retrotransposon-derived protein RNase H-like" evidence="2">
    <location>
        <begin position="16"/>
        <end position="72"/>
    </location>
</feature>
<dbReference type="Proteomes" id="UP000735302">
    <property type="component" value="Unassembled WGS sequence"/>
</dbReference>
<evidence type="ECO:0000256" key="1">
    <source>
        <dbReference type="ARBA" id="ARBA00023268"/>
    </source>
</evidence>
<dbReference type="PANTHER" id="PTHR37984">
    <property type="entry name" value="PROTEIN CBG26694"/>
    <property type="match status" value="1"/>
</dbReference>
<dbReference type="InterPro" id="IPR041577">
    <property type="entry name" value="RT_RNaseH_2"/>
</dbReference>
<dbReference type="GO" id="GO:0003824">
    <property type="term" value="F:catalytic activity"/>
    <property type="evidence" value="ECO:0007669"/>
    <property type="project" value="UniProtKB-KW"/>
</dbReference>
<dbReference type="EMBL" id="BLXT01005778">
    <property type="protein sequence ID" value="GFO25997.1"/>
    <property type="molecule type" value="Genomic_DNA"/>
</dbReference>
<name>A0AAV4C404_9GAST</name>
<evidence type="ECO:0000313" key="3">
    <source>
        <dbReference type="EMBL" id="GFO25997.1"/>
    </source>
</evidence>
<accession>A0AAV4C404</accession>
<organism evidence="3 4">
    <name type="scientific">Plakobranchus ocellatus</name>
    <dbReference type="NCBI Taxonomy" id="259542"/>
    <lineage>
        <taxon>Eukaryota</taxon>
        <taxon>Metazoa</taxon>
        <taxon>Spiralia</taxon>
        <taxon>Lophotrochozoa</taxon>
        <taxon>Mollusca</taxon>
        <taxon>Gastropoda</taxon>
        <taxon>Heterobranchia</taxon>
        <taxon>Euthyneura</taxon>
        <taxon>Panpulmonata</taxon>
        <taxon>Sacoglossa</taxon>
        <taxon>Placobranchoidea</taxon>
        <taxon>Plakobranchidae</taxon>
        <taxon>Plakobranchus</taxon>
    </lineage>
</organism>
<dbReference type="SUPFAM" id="SSF56672">
    <property type="entry name" value="DNA/RNA polymerases"/>
    <property type="match status" value="1"/>
</dbReference>
<evidence type="ECO:0000259" key="2">
    <source>
        <dbReference type="Pfam" id="PF17919"/>
    </source>
</evidence>
<gene>
    <name evidence="3" type="ORF">PoB_005250200</name>
</gene>
<keyword evidence="1" id="KW-0511">Multifunctional enzyme</keyword>
<dbReference type="InterPro" id="IPR043128">
    <property type="entry name" value="Rev_trsase/Diguanyl_cyclase"/>
</dbReference>
<dbReference type="AlphaFoldDB" id="A0AAV4C404"/>
<dbReference type="PANTHER" id="PTHR37984:SF5">
    <property type="entry name" value="PROTEIN NYNRIN-LIKE"/>
    <property type="match status" value="1"/>
</dbReference>
<dbReference type="InterPro" id="IPR043502">
    <property type="entry name" value="DNA/RNA_pol_sf"/>
</dbReference>
<dbReference type="InterPro" id="IPR050951">
    <property type="entry name" value="Retrovirus_Pol_polyprotein"/>
</dbReference>
<sequence>MQPLQNMLKKDVPFIWSDSQEKAFQAIKQAIIDSPTLAIYDPAKELVLENDASEYGVGSVLLQDGKPLAFASFIKDSTACRAKLCTDRERTPRRHVWAEKVSSLHVW</sequence>
<evidence type="ECO:0000313" key="4">
    <source>
        <dbReference type="Proteomes" id="UP000735302"/>
    </source>
</evidence>
<dbReference type="Gene3D" id="3.30.70.270">
    <property type="match status" value="1"/>
</dbReference>
<reference evidence="3 4" key="1">
    <citation type="journal article" date="2021" name="Elife">
        <title>Chloroplast acquisition without the gene transfer in kleptoplastic sea slugs, Plakobranchus ocellatus.</title>
        <authorList>
            <person name="Maeda T."/>
            <person name="Takahashi S."/>
            <person name="Yoshida T."/>
            <person name="Shimamura S."/>
            <person name="Takaki Y."/>
            <person name="Nagai Y."/>
            <person name="Toyoda A."/>
            <person name="Suzuki Y."/>
            <person name="Arimoto A."/>
            <person name="Ishii H."/>
            <person name="Satoh N."/>
            <person name="Nishiyama T."/>
            <person name="Hasebe M."/>
            <person name="Maruyama T."/>
            <person name="Minagawa J."/>
            <person name="Obokata J."/>
            <person name="Shigenobu S."/>
        </authorList>
    </citation>
    <scope>NUCLEOTIDE SEQUENCE [LARGE SCALE GENOMIC DNA]</scope>
</reference>
<keyword evidence="4" id="KW-1185">Reference proteome</keyword>
<dbReference type="Pfam" id="PF17919">
    <property type="entry name" value="RT_RNaseH_2"/>
    <property type="match status" value="1"/>
</dbReference>
<comment type="caution">
    <text evidence="3">The sequence shown here is derived from an EMBL/GenBank/DDBJ whole genome shotgun (WGS) entry which is preliminary data.</text>
</comment>
<protein>
    <submittedName>
        <fullName evidence="3">Retrovirus-related pol polyprotein from transposon gypsy</fullName>
    </submittedName>
</protein>